<feature type="transmembrane region" description="Helical" evidence="2">
    <location>
        <begin position="6"/>
        <end position="25"/>
    </location>
</feature>
<dbReference type="PANTHER" id="PTHR34978:SF3">
    <property type="entry name" value="SLR0241 PROTEIN"/>
    <property type="match status" value="1"/>
</dbReference>
<evidence type="ECO:0000256" key="2">
    <source>
        <dbReference type="SAM" id="Phobius"/>
    </source>
</evidence>
<feature type="region of interest" description="Disordered" evidence="1">
    <location>
        <begin position="356"/>
        <end position="397"/>
    </location>
</feature>
<dbReference type="PANTHER" id="PTHR34978">
    <property type="entry name" value="POSSIBLE SENSOR-TRANSDUCER PROTEIN BLAR"/>
    <property type="match status" value="1"/>
</dbReference>
<dbReference type="KEGG" id="nib:GU926_16290"/>
<dbReference type="EMBL" id="CP047897">
    <property type="protein sequence ID" value="QHL88902.1"/>
    <property type="molecule type" value="Genomic_DNA"/>
</dbReference>
<evidence type="ECO:0000259" key="3">
    <source>
        <dbReference type="Pfam" id="PF05569"/>
    </source>
</evidence>
<keyword evidence="2" id="KW-0472">Membrane</keyword>
<feature type="region of interest" description="Disordered" evidence="1">
    <location>
        <begin position="439"/>
        <end position="494"/>
    </location>
</feature>
<keyword evidence="2" id="KW-1133">Transmembrane helix</keyword>
<reference evidence="4 5" key="1">
    <citation type="submission" date="2020-01" db="EMBL/GenBank/DDBJ databases">
        <authorList>
            <person name="Kim M."/>
        </authorList>
    </citation>
    <scope>NUCLEOTIDE SEQUENCE [LARGE SCALE GENOMIC DNA]</scope>
    <source>
        <strain evidence="4 5">BT10</strain>
    </source>
</reference>
<evidence type="ECO:0000256" key="1">
    <source>
        <dbReference type="SAM" id="MobiDB-lite"/>
    </source>
</evidence>
<keyword evidence="5" id="KW-1185">Reference proteome</keyword>
<evidence type="ECO:0000313" key="5">
    <source>
        <dbReference type="Proteomes" id="UP000464214"/>
    </source>
</evidence>
<dbReference type="Pfam" id="PF05569">
    <property type="entry name" value="Peptidase_M56"/>
    <property type="match status" value="1"/>
</dbReference>
<dbReference type="CDD" id="cd07341">
    <property type="entry name" value="M56_BlaR1_MecR1_like"/>
    <property type="match status" value="1"/>
</dbReference>
<organism evidence="4 5">
    <name type="scientific">Nibribacter ruber</name>
    <dbReference type="NCBI Taxonomy" id="2698458"/>
    <lineage>
        <taxon>Bacteria</taxon>
        <taxon>Pseudomonadati</taxon>
        <taxon>Bacteroidota</taxon>
        <taxon>Cytophagia</taxon>
        <taxon>Cytophagales</taxon>
        <taxon>Hymenobacteraceae</taxon>
        <taxon>Nibribacter</taxon>
    </lineage>
</organism>
<dbReference type="AlphaFoldDB" id="A0A6P1P3D0"/>
<protein>
    <recommendedName>
        <fullName evidence="3">Peptidase M56 domain-containing protein</fullName>
    </recommendedName>
</protein>
<feature type="transmembrane region" description="Helical" evidence="2">
    <location>
        <begin position="267"/>
        <end position="287"/>
    </location>
</feature>
<feature type="transmembrane region" description="Helical" evidence="2">
    <location>
        <begin position="93"/>
        <end position="111"/>
    </location>
</feature>
<feature type="domain" description="Peptidase M56" evidence="3">
    <location>
        <begin position="164"/>
        <end position="256"/>
    </location>
</feature>
<gene>
    <name evidence="4" type="ORF">GU926_16290</name>
</gene>
<dbReference type="RefSeq" id="WP_160693735.1">
    <property type="nucleotide sequence ID" value="NZ_CP047897.1"/>
</dbReference>
<dbReference type="Proteomes" id="UP000464214">
    <property type="component" value="Chromosome"/>
</dbReference>
<proteinExistence type="predicted"/>
<evidence type="ECO:0000313" key="4">
    <source>
        <dbReference type="EMBL" id="QHL88902.1"/>
    </source>
</evidence>
<dbReference type="InterPro" id="IPR052173">
    <property type="entry name" value="Beta-lactam_resp_regulator"/>
</dbReference>
<name>A0A6P1P3D0_9BACT</name>
<dbReference type="InterPro" id="IPR008756">
    <property type="entry name" value="Peptidase_M56"/>
</dbReference>
<feature type="compositionally biased region" description="Pro residues" evidence="1">
    <location>
        <begin position="362"/>
        <end position="374"/>
    </location>
</feature>
<keyword evidence="2" id="KW-0812">Transmembrane</keyword>
<accession>A0A6P1P3D0</accession>
<feature type="transmembrane region" description="Helical" evidence="2">
    <location>
        <begin position="37"/>
        <end position="55"/>
    </location>
</feature>
<sequence>MPALLLYLLQVNIGITLLYLTYQLVLRPTTFYQFNRWFLALGLVVASLLPLFDLTELFSKNEKVYQTITTFSGTWTFPATIASEESAFNYWQIPVYLFWLGVGVMAIRLLVQMVSLYKLHRQSQKAAFQGIPFRELPVAFPPFSFANTIYFNPSQHPEQDWLPILKHEHTHVTQWHTLDILLVEVTCLFHWFNPAVWLLRVALKQNLEFLTDQQTLQAGIDKKQYQFSLLQTAGASPVTFASSFNYHSLKHRIMMMNKAPSTRVQQARFLVAIPALALSLFSLQGLAQTSPVSILEQTSQEGKNIISPQDDYDVFLRRNPTIAKLGWNEENLYVHLKSGKTEVYPRTPKGMAAAEKKYGTVPSPPPPPPAPAAPNAPDASLAPPPPPPPMNVELPADFKKRNPNVRGISAEEDAFHVILNNGEVESFEATAEGRAAFEKKFGTLPPPPPPVRVEVNEMAPPAPPKVKKKNQPPSPPNVIVDEMAPPPPPRKKKN</sequence>